<gene>
    <name evidence="1" type="ORF">NYR99_06540</name>
</gene>
<protein>
    <submittedName>
        <fullName evidence="1">Uncharacterized protein</fullName>
    </submittedName>
</protein>
<dbReference type="GeneID" id="95583514"/>
<dbReference type="RefSeq" id="WP_316691390.1">
    <property type="nucleotide sequence ID" value="NZ_CP103837.1"/>
</dbReference>
<dbReference type="EMBL" id="CP103840">
    <property type="protein sequence ID" value="WOB27590.1"/>
    <property type="molecule type" value="Genomic_DNA"/>
</dbReference>
<sequence>MSSCVNQAAAKPVAVAVAKQIAHIVLAARSEAVLHATTAWSGATGARSVKVLLAHISASMPGRSRHKREARNTSSRGSIDDGGVRRCGVVEWQMLIDADAHIEASQRIAIYEGAARRASTDHGMAAASLLACSLGDASLPHLHLASPTTINPSYTA</sequence>
<accession>A0ABZ0DHD1</accession>
<organism evidence="1 2">
    <name type="scientific">Xanthomonas dyei</name>
    <dbReference type="NCBI Taxonomy" id="743699"/>
    <lineage>
        <taxon>Bacteria</taxon>
        <taxon>Pseudomonadati</taxon>
        <taxon>Pseudomonadota</taxon>
        <taxon>Gammaproteobacteria</taxon>
        <taxon>Lysobacterales</taxon>
        <taxon>Lysobacteraceae</taxon>
        <taxon>Xanthomonas</taxon>
    </lineage>
</organism>
<evidence type="ECO:0000313" key="2">
    <source>
        <dbReference type="Proteomes" id="UP001304534"/>
    </source>
</evidence>
<reference evidence="1 2" key="1">
    <citation type="submission" date="2022-08" db="EMBL/GenBank/DDBJ databases">
        <title>Whole genome sequencing-based tracing of a 2022 introduction and outbreak of Xanthomonas hortorum pv. pelargonii.</title>
        <authorList>
            <person name="Iruegas-Bocardo F."/>
            <person name="Weisberg A.K."/>
            <person name="Riutta E.R."/>
            <person name="Kilday K."/>
            <person name="Bonkowski J.C."/>
            <person name="Creswell T."/>
            <person name="Daughtrey M.L."/>
            <person name="Rane K."/>
            <person name="Grunwald N.J."/>
            <person name="Chang J.H."/>
            <person name="Putnam M.L."/>
        </authorList>
    </citation>
    <scope>NUCLEOTIDE SEQUENCE [LARGE SCALE GENOMIC DNA]</scope>
    <source>
        <strain evidence="1 2">22-325</strain>
    </source>
</reference>
<evidence type="ECO:0000313" key="1">
    <source>
        <dbReference type="EMBL" id="WOB27590.1"/>
    </source>
</evidence>
<dbReference type="Proteomes" id="UP001304534">
    <property type="component" value="Chromosome"/>
</dbReference>
<name>A0ABZ0DHD1_9XANT</name>
<proteinExistence type="predicted"/>
<keyword evidence="2" id="KW-1185">Reference proteome</keyword>